<dbReference type="AlphaFoldDB" id="I1YJT9"/>
<dbReference type="EMBL" id="CP003380">
    <property type="protein sequence ID" value="AFJ03182.1"/>
    <property type="molecule type" value="Genomic_DNA"/>
</dbReference>
<feature type="chain" id="PRO_5003654656" description="Lipoprotein" evidence="2">
    <location>
        <begin position="30"/>
        <end position="66"/>
    </location>
</feature>
<evidence type="ECO:0000256" key="2">
    <source>
        <dbReference type="SAM" id="SignalP"/>
    </source>
</evidence>
<evidence type="ECO:0000313" key="4">
    <source>
        <dbReference type="Proteomes" id="UP000009145"/>
    </source>
</evidence>
<organism evidence="3 4">
    <name type="scientific">Methylophaga frappieri (strain ATCC BAA-2434 / DSM 25690 / JAM7)</name>
    <dbReference type="NCBI Taxonomy" id="754477"/>
    <lineage>
        <taxon>Bacteria</taxon>
        <taxon>Pseudomonadati</taxon>
        <taxon>Pseudomonadota</taxon>
        <taxon>Gammaproteobacteria</taxon>
        <taxon>Thiotrichales</taxon>
        <taxon>Piscirickettsiaceae</taxon>
        <taxon>Methylophaga</taxon>
    </lineage>
</organism>
<feature type="region of interest" description="Disordered" evidence="1">
    <location>
        <begin position="31"/>
        <end position="66"/>
    </location>
</feature>
<feature type="compositionally biased region" description="Acidic residues" evidence="1">
    <location>
        <begin position="38"/>
        <end position="66"/>
    </location>
</feature>
<dbReference type="Proteomes" id="UP000009145">
    <property type="component" value="Chromosome"/>
</dbReference>
<dbReference type="KEGG" id="mec:Q7C_2043"/>
<dbReference type="STRING" id="754477.Q7C_2043"/>
<name>I1YJT9_METFJ</name>
<feature type="signal peptide" evidence="2">
    <location>
        <begin position="1"/>
        <end position="29"/>
    </location>
</feature>
<dbReference type="HOGENOM" id="CLU_192805_3_1_6"/>
<gene>
    <name evidence="3" type="ordered locus">Q7C_2043</name>
</gene>
<evidence type="ECO:0008006" key="5">
    <source>
        <dbReference type="Google" id="ProtNLM"/>
    </source>
</evidence>
<dbReference type="PATRIC" id="fig|754477.3.peg.2011"/>
<evidence type="ECO:0000313" key="3">
    <source>
        <dbReference type="EMBL" id="AFJ03182.1"/>
    </source>
</evidence>
<proteinExistence type="predicted"/>
<keyword evidence="2" id="KW-0732">Signal</keyword>
<dbReference type="RefSeq" id="WP_014704601.1">
    <property type="nucleotide sequence ID" value="NC_017856.1"/>
</dbReference>
<accession>I1YJT9</accession>
<evidence type="ECO:0000256" key="1">
    <source>
        <dbReference type="SAM" id="MobiDB-lite"/>
    </source>
</evidence>
<reference evidence="3 4" key="1">
    <citation type="journal article" date="2012" name="J. Bacteriol.">
        <title>Complete genome sequences of Methylophaga sp. strain JAM1 and Methylophaga sp. strain JAM7.</title>
        <authorList>
            <person name="Villeneuve C."/>
            <person name="Martineau C."/>
            <person name="Mauffrey F."/>
            <person name="Villemur R."/>
        </authorList>
    </citation>
    <scope>NUCLEOTIDE SEQUENCE [LARGE SCALE GENOMIC DNA]</scope>
    <source>
        <strain evidence="3 4">JAM7</strain>
    </source>
</reference>
<keyword evidence="4" id="KW-1185">Reference proteome</keyword>
<sequence length="66" mass="7229" precursor="true">MHQSNTLMRMLSRFMLMAFIVGAMGMVSACEQQGPAEEAGEQVDEMLEESGDAIEDAADELEESTE</sequence>
<protein>
    <recommendedName>
        <fullName evidence="5">Lipoprotein</fullName>
    </recommendedName>
</protein>